<sequence length="421" mass="45434">MSLLRIRCPLPEESLSSLSCQWIWIGDDGLPLTGEGQIADLPKKASSVQLIIPAAQVLLTRARLPDAARRQTGSVLAFAVEEEMLREPDANQVSWIGSAGDEGILAAVDKKGLTYCLDALQAAAIQVDEIYCETLLLPWTPGEWSFAWDGQEGFVRTGEFEGGATDCGDDASPPLSLHLMLEDAERHGARPASIALYTIEPEGAMTFEESADGIMKNPAPAPDIEAWQRVLGIPVYIGGTWDWSRAPQSSISLLQQRKRWSLFSGFLSRLRPAVWIGAAALVIHSLAVAADWALLANEERALHQQMETRFRALFPAAVAVVDPALQMRRKLVEARHAAGVPDTADFLPMIKTVGPALSELASGSLHAISYDSGRITLELAAEEGLANRIATRLRENDLSVDINPAPADAGAGIVVLVVRIP</sequence>
<feature type="domain" description="GspL cytoplasmic actin-ATPase-like" evidence="10">
    <location>
        <begin position="38"/>
        <end position="164"/>
    </location>
</feature>
<evidence type="ECO:0000256" key="8">
    <source>
        <dbReference type="ARBA" id="ARBA00022989"/>
    </source>
</evidence>
<dbReference type="InterPro" id="IPR025691">
    <property type="entry name" value="GspL_pp_dom"/>
</dbReference>
<evidence type="ECO:0000256" key="4">
    <source>
        <dbReference type="ARBA" id="ARBA00022475"/>
    </source>
</evidence>
<dbReference type="CDD" id="cd24017">
    <property type="entry name" value="ASKHA_T2SSL_N"/>
    <property type="match status" value="1"/>
</dbReference>
<dbReference type="PIRSF" id="PIRSF015761">
    <property type="entry name" value="Protein_L"/>
    <property type="match status" value="1"/>
</dbReference>
<dbReference type="GO" id="GO:0015628">
    <property type="term" value="P:protein secretion by the type II secretion system"/>
    <property type="evidence" value="ECO:0007669"/>
    <property type="project" value="InterPro"/>
</dbReference>
<keyword evidence="7" id="KW-0653">Protein transport</keyword>
<dbReference type="GO" id="GO:0009276">
    <property type="term" value="C:Gram-negative-bacterium-type cell wall"/>
    <property type="evidence" value="ECO:0007669"/>
    <property type="project" value="InterPro"/>
</dbReference>
<evidence type="ECO:0000313" key="13">
    <source>
        <dbReference type="Proteomes" id="UP000183898"/>
    </source>
</evidence>
<evidence type="ECO:0000256" key="6">
    <source>
        <dbReference type="ARBA" id="ARBA00022692"/>
    </source>
</evidence>
<keyword evidence="4" id="KW-1003">Cell membrane</keyword>
<evidence type="ECO:0000256" key="5">
    <source>
        <dbReference type="ARBA" id="ARBA00022519"/>
    </source>
</evidence>
<dbReference type="AlphaFoldDB" id="A0A1H8HFR0"/>
<organism evidence="12 13">
    <name type="scientific">Nitrosospira multiformis</name>
    <dbReference type="NCBI Taxonomy" id="1231"/>
    <lineage>
        <taxon>Bacteria</taxon>
        <taxon>Pseudomonadati</taxon>
        <taxon>Pseudomonadota</taxon>
        <taxon>Betaproteobacteria</taxon>
        <taxon>Nitrosomonadales</taxon>
        <taxon>Nitrosomonadaceae</taxon>
        <taxon>Nitrosospira</taxon>
    </lineage>
</organism>
<dbReference type="GO" id="GO:0005886">
    <property type="term" value="C:plasma membrane"/>
    <property type="evidence" value="ECO:0007669"/>
    <property type="project" value="UniProtKB-SubCell"/>
</dbReference>
<keyword evidence="8" id="KW-1133">Transmembrane helix</keyword>
<dbReference type="InterPro" id="IPR043129">
    <property type="entry name" value="ATPase_NBD"/>
</dbReference>
<dbReference type="Pfam" id="PF05134">
    <property type="entry name" value="T2SSL"/>
    <property type="match status" value="1"/>
</dbReference>
<dbReference type="InterPro" id="IPR024230">
    <property type="entry name" value="GspL_cyto_dom"/>
</dbReference>
<dbReference type="EMBL" id="FOCT01000005">
    <property type="protein sequence ID" value="SEN55043.1"/>
    <property type="molecule type" value="Genomic_DNA"/>
</dbReference>
<evidence type="ECO:0000313" key="12">
    <source>
        <dbReference type="EMBL" id="SEN55043.1"/>
    </source>
</evidence>
<evidence type="ECO:0000256" key="3">
    <source>
        <dbReference type="ARBA" id="ARBA00022448"/>
    </source>
</evidence>
<accession>A0A1H8HFR0</accession>
<proteinExistence type="inferred from homology"/>
<dbReference type="NCBIfam" id="TIGR01709">
    <property type="entry name" value="typeII_sec_gspL"/>
    <property type="match status" value="1"/>
</dbReference>
<evidence type="ECO:0000259" key="11">
    <source>
        <dbReference type="Pfam" id="PF12693"/>
    </source>
</evidence>
<dbReference type="Pfam" id="PF12693">
    <property type="entry name" value="GspL_C"/>
    <property type="match status" value="1"/>
</dbReference>
<dbReference type="Proteomes" id="UP000183898">
    <property type="component" value="Unassembled WGS sequence"/>
</dbReference>
<keyword evidence="6" id="KW-0812">Transmembrane</keyword>
<keyword evidence="9" id="KW-0472">Membrane</keyword>
<feature type="domain" description="GspL periplasmic" evidence="11">
    <location>
        <begin position="271"/>
        <end position="382"/>
    </location>
</feature>
<dbReference type="SUPFAM" id="SSF53067">
    <property type="entry name" value="Actin-like ATPase domain"/>
    <property type="match status" value="1"/>
</dbReference>
<dbReference type="GO" id="GO:0015627">
    <property type="term" value="C:type II protein secretion system complex"/>
    <property type="evidence" value="ECO:0007669"/>
    <property type="project" value="InterPro"/>
</dbReference>
<name>A0A1H8HFR0_9PROT</name>
<dbReference type="Gene3D" id="3.30.420.380">
    <property type="match status" value="1"/>
</dbReference>
<evidence type="ECO:0000256" key="2">
    <source>
        <dbReference type="ARBA" id="ARBA00005318"/>
    </source>
</evidence>
<keyword evidence="5" id="KW-0997">Cell inner membrane</keyword>
<evidence type="ECO:0000256" key="7">
    <source>
        <dbReference type="ARBA" id="ARBA00022927"/>
    </source>
</evidence>
<protein>
    <submittedName>
        <fullName evidence="12">General secretion pathway protein L</fullName>
    </submittedName>
</protein>
<dbReference type="InterPro" id="IPR007812">
    <property type="entry name" value="T2SS_protein-GspL"/>
</dbReference>
<reference evidence="12 13" key="1">
    <citation type="submission" date="2016-10" db="EMBL/GenBank/DDBJ databases">
        <authorList>
            <person name="de Groot N.N."/>
        </authorList>
    </citation>
    <scope>NUCLEOTIDE SEQUENCE [LARGE SCALE GENOMIC DNA]</scope>
    <source>
        <strain evidence="12 13">Nl18</strain>
    </source>
</reference>
<evidence type="ECO:0000256" key="1">
    <source>
        <dbReference type="ARBA" id="ARBA00004377"/>
    </source>
</evidence>
<evidence type="ECO:0000259" key="10">
    <source>
        <dbReference type="Pfam" id="PF05134"/>
    </source>
</evidence>
<evidence type="ECO:0000256" key="9">
    <source>
        <dbReference type="ARBA" id="ARBA00023136"/>
    </source>
</evidence>
<gene>
    <name evidence="12" type="ORF">SAMN05216404_105124</name>
</gene>
<comment type="similarity">
    <text evidence="2">Belongs to the GSP L family.</text>
</comment>
<keyword evidence="3" id="KW-0813">Transport</keyword>
<comment type="subcellular location">
    <subcellularLocation>
        <location evidence="1">Cell inner membrane</location>
        <topology evidence="1">Single-pass membrane protein</topology>
    </subcellularLocation>
</comment>